<sequence length="134" mass="15186">MTISMAVPTVKPNHLRSVPRTYAPTPSITRRNTYALKVRGNAMRDCNLFDGDVIIIRRYQHDAQTETAVAEINQQKIVLKQLSISRFGVELWPEDTLQPALFLHNRDIQVLGMVMGVESHPRAGLQNKPTITEH</sequence>
<reference evidence="2 3" key="1">
    <citation type="submission" date="2020-06" db="EMBL/GenBank/DDBJ databases">
        <title>Halomonas sp. QX-1 draft genome sequence.</title>
        <authorList>
            <person name="Qiu X."/>
        </authorList>
    </citation>
    <scope>NUCLEOTIDE SEQUENCE [LARGE SCALE GENOMIC DNA]</scope>
    <source>
        <strain evidence="2 3">QX-1</strain>
    </source>
</reference>
<dbReference type="EMBL" id="JABWCV010000008">
    <property type="protein sequence ID" value="NVF14257.1"/>
    <property type="molecule type" value="Genomic_DNA"/>
</dbReference>
<proteinExistence type="predicted"/>
<name>A0A7Y6RC64_9GAMM</name>
<protein>
    <recommendedName>
        <fullName evidence="1">Peptidase S24/S26A/S26B/S26C domain-containing protein</fullName>
    </recommendedName>
</protein>
<gene>
    <name evidence="2" type="ORF">HUO07_08735</name>
</gene>
<keyword evidence="3" id="KW-1185">Reference proteome</keyword>
<dbReference type="SUPFAM" id="SSF51306">
    <property type="entry name" value="LexA/Signal peptidase"/>
    <property type="match status" value="1"/>
</dbReference>
<evidence type="ECO:0000313" key="3">
    <source>
        <dbReference type="Proteomes" id="UP000589984"/>
    </source>
</evidence>
<evidence type="ECO:0000259" key="1">
    <source>
        <dbReference type="Pfam" id="PF00717"/>
    </source>
</evidence>
<dbReference type="RefSeq" id="WP_176303249.1">
    <property type="nucleotide sequence ID" value="NZ_JABWCV010000008.1"/>
</dbReference>
<dbReference type="InterPro" id="IPR015927">
    <property type="entry name" value="Peptidase_S24_S26A/B/C"/>
</dbReference>
<dbReference type="Gene3D" id="2.10.109.10">
    <property type="entry name" value="Umud Fragment, subunit A"/>
    <property type="match status" value="1"/>
</dbReference>
<dbReference type="AlphaFoldDB" id="A0A7Y6RC64"/>
<organism evidence="2 3">
    <name type="scientific">Vreelandella maris</name>
    <dbReference type="NCBI Taxonomy" id="2729617"/>
    <lineage>
        <taxon>Bacteria</taxon>
        <taxon>Pseudomonadati</taxon>
        <taxon>Pseudomonadota</taxon>
        <taxon>Gammaproteobacteria</taxon>
        <taxon>Oceanospirillales</taxon>
        <taxon>Halomonadaceae</taxon>
        <taxon>Vreelandella</taxon>
    </lineage>
</organism>
<dbReference type="Pfam" id="PF00717">
    <property type="entry name" value="Peptidase_S24"/>
    <property type="match status" value="1"/>
</dbReference>
<feature type="domain" description="Peptidase S24/S26A/S26B/S26C" evidence="1">
    <location>
        <begin position="28"/>
        <end position="115"/>
    </location>
</feature>
<comment type="caution">
    <text evidence="2">The sequence shown here is derived from an EMBL/GenBank/DDBJ whole genome shotgun (WGS) entry which is preliminary data.</text>
</comment>
<evidence type="ECO:0000313" key="2">
    <source>
        <dbReference type="EMBL" id="NVF14257.1"/>
    </source>
</evidence>
<dbReference type="Proteomes" id="UP000589984">
    <property type="component" value="Unassembled WGS sequence"/>
</dbReference>
<dbReference type="InterPro" id="IPR036286">
    <property type="entry name" value="LexA/Signal_pep-like_sf"/>
</dbReference>
<accession>A0A7Y6RC64</accession>